<dbReference type="Pfam" id="PF00106">
    <property type="entry name" value="adh_short"/>
    <property type="match status" value="1"/>
</dbReference>
<feature type="domain" description="Ketoreductase" evidence="4">
    <location>
        <begin position="11"/>
        <end position="191"/>
    </location>
</feature>
<keyword evidence="2 5" id="KW-0560">Oxidoreductase</keyword>
<comment type="caution">
    <text evidence="5">The sequence shown here is derived from an EMBL/GenBank/DDBJ whole genome shotgun (WGS) entry which is preliminary data.</text>
</comment>
<protein>
    <submittedName>
        <fullName evidence="5">3-oxoacyl-(Acyl-carrier-protein) reductase FabG</fullName>
        <ecNumber evidence="5">1.1.1.100</ecNumber>
    </submittedName>
</protein>
<organism evidence="5 6">
    <name type="scientific">Paraburkholderia piptadeniae</name>
    <dbReference type="NCBI Taxonomy" id="1701573"/>
    <lineage>
        <taxon>Bacteria</taxon>
        <taxon>Pseudomonadati</taxon>
        <taxon>Pseudomonadota</taxon>
        <taxon>Betaproteobacteria</taxon>
        <taxon>Burkholderiales</taxon>
        <taxon>Burkholderiaceae</taxon>
        <taxon>Paraburkholderia</taxon>
    </lineage>
</organism>
<dbReference type="InterPro" id="IPR057326">
    <property type="entry name" value="KR_dom"/>
</dbReference>
<dbReference type="InterPro" id="IPR020904">
    <property type="entry name" value="Sc_DH/Rdtase_CS"/>
</dbReference>
<reference evidence="5" key="1">
    <citation type="submission" date="2016-12" db="EMBL/GenBank/DDBJ databases">
        <authorList>
            <person name="Moulin L."/>
        </authorList>
    </citation>
    <scope>NUCLEOTIDE SEQUENCE [LARGE SCALE GENOMIC DNA]</scope>
    <source>
        <strain evidence="5">STM 7183</strain>
    </source>
</reference>
<keyword evidence="6" id="KW-1185">Reference proteome</keyword>
<dbReference type="EMBL" id="CYGY02000007">
    <property type="protein sequence ID" value="SIT35937.1"/>
    <property type="molecule type" value="Genomic_DNA"/>
</dbReference>
<evidence type="ECO:0000313" key="5">
    <source>
        <dbReference type="EMBL" id="SIT35937.1"/>
    </source>
</evidence>
<dbReference type="Gene3D" id="3.40.50.720">
    <property type="entry name" value="NAD(P)-binding Rossmann-like Domain"/>
    <property type="match status" value="1"/>
</dbReference>
<evidence type="ECO:0000313" key="6">
    <source>
        <dbReference type="Proteomes" id="UP000195569"/>
    </source>
</evidence>
<accession>A0A1N7RMJ8</accession>
<dbReference type="PANTHER" id="PTHR42879:SF2">
    <property type="entry name" value="3-OXOACYL-[ACYL-CARRIER-PROTEIN] REDUCTASE FABG"/>
    <property type="match status" value="1"/>
</dbReference>
<evidence type="ECO:0000256" key="3">
    <source>
        <dbReference type="RuleBase" id="RU000363"/>
    </source>
</evidence>
<dbReference type="OrthoDB" id="9803333at2"/>
<dbReference type="InterPro" id="IPR036291">
    <property type="entry name" value="NAD(P)-bd_dom_sf"/>
</dbReference>
<dbReference type="SMART" id="SM00822">
    <property type="entry name" value="PKS_KR"/>
    <property type="match status" value="1"/>
</dbReference>
<dbReference type="EC" id="1.1.1.100" evidence="5"/>
<dbReference type="PANTHER" id="PTHR42879">
    <property type="entry name" value="3-OXOACYL-(ACYL-CARRIER-PROTEIN) REDUCTASE"/>
    <property type="match status" value="1"/>
</dbReference>
<proteinExistence type="inferred from homology"/>
<dbReference type="Proteomes" id="UP000195569">
    <property type="component" value="Unassembled WGS sequence"/>
</dbReference>
<evidence type="ECO:0000256" key="2">
    <source>
        <dbReference type="ARBA" id="ARBA00023002"/>
    </source>
</evidence>
<dbReference type="PROSITE" id="PS00061">
    <property type="entry name" value="ADH_SHORT"/>
    <property type="match status" value="1"/>
</dbReference>
<dbReference type="SUPFAM" id="SSF51735">
    <property type="entry name" value="NAD(P)-binding Rossmann-fold domains"/>
    <property type="match status" value="1"/>
</dbReference>
<dbReference type="RefSeq" id="WP_087732540.1">
    <property type="nucleotide sequence ID" value="NZ_CYGY02000007.1"/>
</dbReference>
<dbReference type="GO" id="GO:0004316">
    <property type="term" value="F:3-oxoacyl-[acyl-carrier-protein] reductase (NADPH) activity"/>
    <property type="evidence" value="ECO:0007669"/>
    <property type="project" value="UniProtKB-EC"/>
</dbReference>
<dbReference type="PRINTS" id="PR00080">
    <property type="entry name" value="SDRFAMILY"/>
</dbReference>
<evidence type="ECO:0000256" key="1">
    <source>
        <dbReference type="ARBA" id="ARBA00006484"/>
    </source>
</evidence>
<comment type="similarity">
    <text evidence="1 3">Belongs to the short-chain dehydrogenases/reductases (SDR) family.</text>
</comment>
<dbReference type="FunFam" id="3.40.50.720:FF:000173">
    <property type="entry name" value="3-oxoacyl-[acyl-carrier protein] reductase"/>
    <property type="match status" value="1"/>
</dbReference>
<dbReference type="InterPro" id="IPR050259">
    <property type="entry name" value="SDR"/>
</dbReference>
<sequence>MPAHLPSLNDRVALVTGGSRGIGRAISIALASAGAAVAVNYRQRENEAADVVAEIERAGGRAIAVRADVSAADEVKAMIQQVESRLGPVDVLVNNAGTATIVDIDDLTEAEFDRTLAVNLKSAFLCTQAVLLGMRAKRWGRIVNLSSAAARGAGLVGIHYNTSKAGLEGLTRGYAARLAREGITVNAVAPGPIDTEMAGPLKASNVGERLPVGRLGEASEVADVVLMIVGNAFITGQTIPVNGGISFI</sequence>
<name>A0A1N7RMJ8_9BURK</name>
<dbReference type="PRINTS" id="PR00081">
    <property type="entry name" value="GDHRDH"/>
</dbReference>
<evidence type="ECO:0000259" key="4">
    <source>
        <dbReference type="SMART" id="SM00822"/>
    </source>
</evidence>
<dbReference type="InterPro" id="IPR002347">
    <property type="entry name" value="SDR_fam"/>
</dbReference>
<dbReference type="GO" id="GO:0032787">
    <property type="term" value="P:monocarboxylic acid metabolic process"/>
    <property type="evidence" value="ECO:0007669"/>
    <property type="project" value="UniProtKB-ARBA"/>
</dbReference>
<dbReference type="AlphaFoldDB" id="A0A1N7RMJ8"/>
<gene>
    <name evidence="5" type="primary">fabG</name>
    <name evidence="5" type="ORF">BN2476_70079</name>
</gene>